<dbReference type="Pfam" id="PF13963">
    <property type="entry name" value="Transpos_assoc"/>
    <property type="match status" value="1"/>
</dbReference>
<dbReference type="Pfam" id="PF13960">
    <property type="entry name" value="DUF4218"/>
    <property type="match status" value="1"/>
</dbReference>
<evidence type="ECO:0000259" key="2">
    <source>
        <dbReference type="Pfam" id="PF13952"/>
    </source>
</evidence>
<feature type="region of interest" description="Disordered" evidence="1">
    <location>
        <begin position="551"/>
        <end position="584"/>
    </location>
</feature>
<dbReference type="InterPro" id="IPR029480">
    <property type="entry name" value="Transpos_assoc"/>
</dbReference>
<evidence type="ECO:0000313" key="5">
    <source>
        <dbReference type="EMBL" id="EEE51833.1"/>
    </source>
</evidence>
<dbReference type="InterPro" id="IPR025452">
    <property type="entry name" value="DUF4218"/>
</dbReference>
<evidence type="ECO:0000259" key="3">
    <source>
        <dbReference type="Pfam" id="PF13960"/>
    </source>
</evidence>
<dbReference type="AlphaFoldDB" id="B9G9X7"/>
<dbReference type="InterPro" id="IPR039266">
    <property type="entry name" value="EN-1/SPM"/>
</dbReference>
<evidence type="ECO:0000256" key="1">
    <source>
        <dbReference type="SAM" id="MobiDB-lite"/>
    </source>
</evidence>
<feature type="domain" description="DUF4216" evidence="2">
    <location>
        <begin position="413"/>
        <end position="489"/>
    </location>
</feature>
<feature type="region of interest" description="Disordered" evidence="1">
    <location>
        <begin position="876"/>
        <end position="897"/>
    </location>
</feature>
<reference evidence="5" key="1">
    <citation type="journal article" date="2005" name="PLoS Biol.">
        <title>The genomes of Oryza sativa: a history of duplications.</title>
        <authorList>
            <person name="Yu J."/>
            <person name="Wang J."/>
            <person name="Lin W."/>
            <person name="Li S."/>
            <person name="Li H."/>
            <person name="Zhou J."/>
            <person name="Ni P."/>
            <person name="Dong W."/>
            <person name="Hu S."/>
            <person name="Zeng C."/>
            <person name="Zhang J."/>
            <person name="Zhang Y."/>
            <person name="Li R."/>
            <person name="Xu Z."/>
            <person name="Li S."/>
            <person name="Li X."/>
            <person name="Zheng H."/>
            <person name="Cong L."/>
            <person name="Lin L."/>
            <person name="Yin J."/>
            <person name="Geng J."/>
            <person name="Li G."/>
            <person name="Shi J."/>
            <person name="Liu J."/>
            <person name="Lv H."/>
            <person name="Li J."/>
            <person name="Wang J."/>
            <person name="Deng Y."/>
            <person name="Ran L."/>
            <person name="Shi X."/>
            <person name="Wang X."/>
            <person name="Wu Q."/>
            <person name="Li C."/>
            <person name="Ren X."/>
            <person name="Wang J."/>
            <person name="Wang X."/>
            <person name="Li D."/>
            <person name="Liu D."/>
            <person name="Zhang X."/>
            <person name="Ji Z."/>
            <person name="Zhao W."/>
            <person name="Sun Y."/>
            <person name="Zhang Z."/>
            <person name="Bao J."/>
            <person name="Han Y."/>
            <person name="Dong L."/>
            <person name="Ji J."/>
            <person name="Chen P."/>
            <person name="Wu S."/>
            <person name="Liu J."/>
            <person name="Xiao Y."/>
            <person name="Bu D."/>
            <person name="Tan J."/>
            <person name="Yang L."/>
            <person name="Ye C."/>
            <person name="Zhang J."/>
            <person name="Xu J."/>
            <person name="Zhou Y."/>
            <person name="Yu Y."/>
            <person name="Zhang B."/>
            <person name="Zhuang S."/>
            <person name="Wei H."/>
            <person name="Liu B."/>
            <person name="Lei M."/>
            <person name="Yu H."/>
            <person name="Li Y."/>
            <person name="Xu H."/>
            <person name="Wei S."/>
            <person name="He X."/>
            <person name="Fang L."/>
            <person name="Zhang Z."/>
            <person name="Zhang Y."/>
            <person name="Huang X."/>
            <person name="Su Z."/>
            <person name="Tong W."/>
            <person name="Li J."/>
            <person name="Tong Z."/>
            <person name="Li S."/>
            <person name="Ye J."/>
            <person name="Wang L."/>
            <person name="Fang L."/>
            <person name="Lei T."/>
            <person name="Chen C."/>
            <person name="Chen H."/>
            <person name="Xu Z."/>
            <person name="Li H."/>
            <person name="Huang H."/>
            <person name="Zhang F."/>
            <person name="Xu H."/>
            <person name="Li N."/>
            <person name="Zhao C."/>
            <person name="Li S."/>
            <person name="Dong L."/>
            <person name="Huang Y."/>
            <person name="Li L."/>
            <person name="Xi Y."/>
            <person name="Qi Q."/>
            <person name="Li W."/>
            <person name="Zhang B."/>
            <person name="Hu W."/>
            <person name="Zhang Y."/>
            <person name="Tian X."/>
            <person name="Jiao Y."/>
            <person name="Liang X."/>
            <person name="Jin J."/>
            <person name="Gao L."/>
            <person name="Zheng W."/>
            <person name="Hao B."/>
            <person name="Liu S."/>
            <person name="Wang W."/>
            <person name="Yuan L."/>
            <person name="Cao M."/>
            <person name="McDermott J."/>
            <person name="Samudrala R."/>
            <person name="Wang J."/>
            <person name="Wong G.K."/>
            <person name="Yang H."/>
        </authorList>
    </citation>
    <scope>NUCLEOTIDE SEQUENCE [LARGE SCALE GENOMIC DNA]</scope>
</reference>
<dbReference type="PANTHER" id="PTHR33157:SF12">
    <property type="entry name" value="TRANSPOSASE TNP1_EN_SPM-LIKE DOMAIN-CONTAINING PROTEIN"/>
    <property type="match status" value="1"/>
</dbReference>
<organism evidence="5">
    <name type="scientific">Oryza sativa subsp. japonica</name>
    <name type="common">Rice</name>
    <dbReference type="NCBI Taxonomy" id="39947"/>
    <lineage>
        <taxon>Eukaryota</taxon>
        <taxon>Viridiplantae</taxon>
        <taxon>Streptophyta</taxon>
        <taxon>Embryophyta</taxon>
        <taxon>Tracheophyta</taxon>
        <taxon>Spermatophyta</taxon>
        <taxon>Magnoliopsida</taxon>
        <taxon>Liliopsida</taxon>
        <taxon>Poales</taxon>
        <taxon>Poaceae</taxon>
        <taxon>BOP clade</taxon>
        <taxon>Oryzoideae</taxon>
        <taxon>Oryzeae</taxon>
        <taxon>Oryzinae</taxon>
        <taxon>Oryza</taxon>
        <taxon>Oryza sativa</taxon>
    </lineage>
</organism>
<name>B9G9X7_ORYSJ</name>
<dbReference type="PANTHER" id="PTHR33157">
    <property type="entry name" value="AUTONOMOUS TRANSPOSABLE ELEMENT EN-1 MOSAIC PROTEIN-RELATED"/>
    <property type="match status" value="1"/>
</dbReference>
<evidence type="ECO:0000259" key="4">
    <source>
        <dbReference type="Pfam" id="PF13963"/>
    </source>
</evidence>
<accession>B9G9X7</accession>
<dbReference type="InterPro" id="IPR025312">
    <property type="entry name" value="DUF4216"/>
</dbReference>
<sequence length="985" mass="112369">MSMGVEDRSWMYSGWNDNGCHSEEWVRNTNAFVDRAFGRVQNAEKFGVECPCSSCRNRIRRKKEVMSMHLCQRGFMPDYTRWIKHGEHPVRLFEPEETYNIADPLGDMLGNFGDAMDTDFSEDEPTADAKAFYAMLAASQEQLHSFTQVSRLTAVTRLMGIKSQHNISSECMNNLLSLIGDILPSGHKMPANLFIKKLKQKVRNKARVEGSIVEAYLVEEISHFTSLFLPDLIASSRNRPHRYAQVGPASESNLSLFQVQGWKTGRGISRTLTFEEPKKAMIYIYTNMSEMDGFVEKFEQEQWMRSRPPNQKELDKLIWNGAGNGKPNLLDWFKKLCSKDASIHNDLRRLSRGFGLKVKSYDIYEVNGYKFRSEKYEKSKGNLTTVNTGVLAVGIDDNTGKELEYYGIIMDIIELKFDGDENFKLVLFDCHWFHPVNGVRRLEKFGLVEVAHASCNPADEPFVLASQVSQVYYVPYACTTDPNLNAWWVAYKVRPLGSLPITSLDDYNSSDPSCVDIFQEDGLEGEFIIDIGQGLDNIVITDVDEITDQQDLSTINNRSTDMSEDNDLVSEDEESEDDNESIPEMNDYYYRQEEADDEVEDEVNFHLQGCSELPPIIPNIEDRPLIEPEGKTQWHEIPTLGKGRRPASVLSCLLKKNYPGIVQYKGKSVIATTWNHYKADKDSNGRSKADVVEEGFWLRFKHQPSQDQARAAKVHVRKCCGVLLGWLKYYARIQAIMDHCRKVEGVQICDKRAGLRYLSKEEYLAQQPEWCDQMAWDAMATVWVDPEWIEKSKTNRANRKTPKFKPHRGGSNSIATVRQKLERYKTKATELNGPNFDWMNSPVDSRALYECSCGRPHGKWETFNGMVDDSEAMAKIKRRSTSSTANKRRRQEEDDHERARLIKDARIAKEYAQRVLEWSSGQDSYNNTIKLILESVIQHTGMPLPVAIPHPPPPPPPPTYGVYHSADQSTVNVCGHVSINIADVS</sequence>
<feature type="compositionally biased region" description="Polar residues" evidence="1">
    <location>
        <begin position="551"/>
        <end position="560"/>
    </location>
</feature>
<feature type="compositionally biased region" description="Acidic residues" evidence="1">
    <location>
        <begin position="562"/>
        <end position="581"/>
    </location>
</feature>
<reference evidence="5" key="2">
    <citation type="submission" date="2008-12" db="EMBL/GenBank/DDBJ databases">
        <title>Improved gene annotation of the rice (Oryza sativa) genomes.</title>
        <authorList>
            <person name="Wang J."/>
            <person name="Li R."/>
            <person name="Fan W."/>
            <person name="Huang Q."/>
            <person name="Zhang J."/>
            <person name="Zhou Y."/>
            <person name="Hu Y."/>
            <person name="Zi S."/>
            <person name="Li J."/>
            <person name="Ni P."/>
            <person name="Zheng H."/>
            <person name="Zhang Y."/>
            <person name="Zhao M."/>
            <person name="Hao Q."/>
            <person name="McDermott J."/>
            <person name="Samudrala R."/>
            <person name="Kristiansen K."/>
            <person name="Wong G.K.-S."/>
        </authorList>
    </citation>
    <scope>NUCLEOTIDE SEQUENCE</scope>
</reference>
<dbReference type="EMBL" id="CM000148">
    <property type="protein sequence ID" value="EEE51833.1"/>
    <property type="molecule type" value="Genomic_DNA"/>
</dbReference>
<dbReference type="Proteomes" id="UP000007752">
    <property type="component" value="Chromosome 11"/>
</dbReference>
<dbReference type="InterPro" id="IPR004252">
    <property type="entry name" value="Probable_transposase_24"/>
</dbReference>
<evidence type="ECO:0008006" key="6">
    <source>
        <dbReference type="Google" id="ProtNLM"/>
    </source>
</evidence>
<feature type="domain" description="Transposase-associated" evidence="4">
    <location>
        <begin position="8"/>
        <end position="87"/>
    </location>
</feature>
<gene>
    <name evidence="5" type="ORF">OsJ_33323</name>
</gene>
<proteinExistence type="predicted"/>
<dbReference type="Pfam" id="PF13952">
    <property type="entry name" value="DUF4216"/>
    <property type="match status" value="1"/>
</dbReference>
<feature type="domain" description="DUF4218" evidence="3">
    <location>
        <begin position="190"/>
        <end position="242"/>
    </location>
</feature>
<protein>
    <recommendedName>
        <fullName evidence="6">Transposon protein, putative, CACTA, En/Spm sub-class</fullName>
    </recommendedName>
</protein>
<dbReference type="GO" id="GO:0032196">
    <property type="term" value="P:transposition"/>
    <property type="evidence" value="ECO:0007669"/>
    <property type="project" value="InterPro"/>
</dbReference>
<dbReference type="Pfam" id="PF03004">
    <property type="entry name" value="Transposase_24"/>
    <property type="match status" value="1"/>
</dbReference>